<name>A0A8J6IV57_9ALTE</name>
<dbReference type="Gene3D" id="3.40.50.300">
    <property type="entry name" value="P-loop containing nucleotide triphosphate hydrolases"/>
    <property type="match status" value="1"/>
</dbReference>
<accession>A0A8J6IV57</accession>
<evidence type="ECO:0008006" key="3">
    <source>
        <dbReference type="Google" id="ProtNLM"/>
    </source>
</evidence>
<reference evidence="1" key="2">
    <citation type="submission" date="2020-08" db="EMBL/GenBank/DDBJ databases">
        <authorList>
            <person name="Lai Q."/>
        </authorList>
    </citation>
    <scope>NUCLEOTIDE SEQUENCE</scope>
    <source>
        <strain evidence="1">S27-2</strain>
    </source>
</reference>
<evidence type="ECO:0000313" key="2">
    <source>
        <dbReference type="Proteomes" id="UP000601768"/>
    </source>
</evidence>
<sequence>MRKKFKSDKERLQALEAAFLSQTAEAFVKNKLRGIATMKVICKVADVDTTYVYGHKNPSPEDKKKYDAFVAKVNLFAETFKSRDKKIVSDEVDLEEQLQNARDNNFVLKYEVNELKIKLSNLNKELMGQKTNNVLSSVLGNPKSPASQLNENTISVVSPDIGLIHNNRYEFSNVKLREKAWREAKLHFQKLMKRSVPQRVFILIGLPSSGKSTWAQETRDFNKDRHSVIVDSTNLTKGERAQWIMLARKAKDVKICAVRFLVDFTTIKERNILNTQNNKFIDVEILEKKRDSIEEIDFEFEDIDEVIIVRHDQ</sequence>
<comment type="caution">
    <text evidence="1">The sequence shown here is derived from an EMBL/GenBank/DDBJ whole genome shotgun (WGS) entry which is preliminary data.</text>
</comment>
<proteinExistence type="predicted"/>
<dbReference type="EMBL" id="JACNEP010000015">
    <property type="protein sequence ID" value="MBC3767281.1"/>
    <property type="molecule type" value="Genomic_DNA"/>
</dbReference>
<keyword evidence="2" id="KW-1185">Reference proteome</keyword>
<reference evidence="1" key="1">
    <citation type="journal article" date="2018" name="Int. J. Syst. Evol. Microbiol.">
        <title>Neptunicella marina gen. nov., sp. nov., isolated from surface seawater.</title>
        <authorList>
            <person name="Liu X."/>
            <person name="Lai Q."/>
            <person name="Du Y."/>
            <person name="Zhang X."/>
            <person name="Liu Z."/>
            <person name="Sun F."/>
            <person name="Shao Z."/>
        </authorList>
    </citation>
    <scope>NUCLEOTIDE SEQUENCE</scope>
    <source>
        <strain evidence="1">S27-2</strain>
    </source>
</reference>
<dbReference type="SUPFAM" id="SSF52540">
    <property type="entry name" value="P-loop containing nucleoside triphosphate hydrolases"/>
    <property type="match status" value="1"/>
</dbReference>
<dbReference type="Pfam" id="PF13671">
    <property type="entry name" value="AAA_33"/>
    <property type="match status" value="1"/>
</dbReference>
<dbReference type="Proteomes" id="UP000601768">
    <property type="component" value="Unassembled WGS sequence"/>
</dbReference>
<gene>
    <name evidence="1" type="ORF">H8B19_15480</name>
</gene>
<organism evidence="1 2">
    <name type="scientific">Neptunicella marina</name>
    <dbReference type="NCBI Taxonomy" id="2125989"/>
    <lineage>
        <taxon>Bacteria</taxon>
        <taxon>Pseudomonadati</taxon>
        <taxon>Pseudomonadota</taxon>
        <taxon>Gammaproteobacteria</taxon>
        <taxon>Alteromonadales</taxon>
        <taxon>Alteromonadaceae</taxon>
        <taxon>Neptunicella</taxon>
    </lineage>
</organism>
<dbReference type="AlphaFoldDB" id="A0A8J6IV57"/>
<dbReference type="RefSeq" id="WP_186507797.1">
    <property type="nucleotide sequence ID" value="NZ_JACNEP010000015.1"/>
</dbReference>
<protein>
    <recommendedName>
        <fullName evidence="3">AAA domain-containing protein</fullName>
    </recommendedName>
</protein>
<evidence type="ECO:0000313" key="1">
    <source>
        <dbReference type="EMBL" id="MBC3767281.1"/>
    </source>
</evidence>
<dbReference type="InterPro" id="IPR027417">
    <property type="entry name" value="P-loop_NTPase"/>
</dbReference>